<evidence type="ECO:0000313" key="2">
    <source>
        <dbReference type="EMBL" id="KAK7088807.1"/>
    </source>
</evidence>
<proteinExistence type="predicted"/>
<dbReference type="EMBL" id="JBAMIC010004070">
    <property type="protein sequence ID" value="KAK7088807.1"/>
    <property type="molecule type" value="Genomic_DNA"/>
</dbReference>
<feature type="region of interest" description="Disordered" evidence="1">
    <location>
        <begin position="1"/>
        <end position="79"/>
    </location>
</feature>
<dbReference type="Proteomes" id="UP001374579">
    <property type="component" value="Unassembled WGS sequence"/>
</dbReference>
<dbReference type="PANTHER" id="PTHR36474:SF1">
    <property type="entry name" value="PROTEIN LIAT1"/>
    <property type="match status" value="1"/>
</dbReference>
<protein>
    <submittedName>
        <fullName evidence="2">Uncharacterized protein</fullName>
    </submittedName>
</protein>
<feature type="compositionally biased region" description="Low complexity" evidence="1">
    <location>
        <begin position="95"/>
        <end position="106"/>
    </location>
</feature>
<reference evidence="2 3" key="1">
    <citation type="submission" date="2024-02" db="EMBL/GenBank/DDBJ databases">
        <title>Chromosome-scale genome assembly of the rough periwinkle Littorina saxatilis.</title>
        <authorList>
            <person name="De Jode A."/>
            <person name="Faria R."/>
            <person name="Formenti G."/>
            <person name="Sims Y."/>
            <person name="Smith T.P."/>
            <person name="Tracey A."/>
            <person name="Wood J.M.D."/>
            <person name="Zagrodzka Z.B."/>
            <person name="Johannesson K."/>
            <person name="Butlin R.K."/>
            <person name="Leder E.H."/>
        </authorList>
    </citation>
    <scope>NUCLEOTIDE SEQUENCE [LARGE SCALE GENOMIC DNA]</scope>
    <source>
        <strain evidence="2">Snail1</strain>
        <tissue evidence="2">Muscle</tissue>
    </source>
</reference>
<feature type="compositionally biased region" description="Polar residues" evidence="1">
    <location>
        <begin position="107"/>
        <end position="123"/>
    </location>
</feature>
<feature type="compositionally biased region" description="Low complexity" evidence="1">
    <location>
        <begin position="183"/>
        <end position="200"/>
    </location>
</feature>
<evidence type="ECO:0000313" key="3">
    <source>
        <dbReference type="Proteomes" id="UP001374579"/>
    </source>
</evidence>
<dbReference type="AlphaFoldDB" id="A0AAN9AKX3"/>
<sequence>MEAKSGSRLLKKSANAGPGTTGDKRKAKQKKKKEKRKASLKGTESTDIPSPELDSEVPFDGDVTLTDQGEGARSPAGQVAKLPHLPHSVVSLTTQVLPSHTPTTTTNSSLRKLQLGQTSSAPTTRNSILTTATIATTACAGVDGVEARLASLTIKQRSSKPRTKTHTGKANAKSSRTRDRPNNKQNSNSSNSAANALSPSTTAKAECNVMNESLRWECVLEDVDRERDRLALYKLNRRKRYLAAAQAKGLRWALNYNTQITVSPLSEDSGVDTTYVKPGSYLNFAPMTSLRPMPAHRGLQEAFVDC</sequence>
<feature type="compositionally biased region" description="Basic residues" evidence="1">
    <location>
        <begin position="25"/>
        <end position="39"/>
    </location>
</feature>
<dbReference type="PANTHER" id="PTHR36474">
    <property type="entry name" value="PROTEIN LIAT1"/>
    <property type="match status" value="1"/>
</dbReference>
<gene>
    <name evidence="2" type="ORF">V1264_022679</name>
</gene>
<evidence type="ECO:0000256" key="1">
    <source>
        <dbReference type="SAM" id="MobiDB-lite"/>
    </source>
</evidence>
<feature type="compositionally biased region" description="Basic residues" evidence="1">
    <location>
        <begin position="157"/>
        <end position="167"/>
    </location>
</feature>
<accession>A0AAN9AKX3</accession>
<keyword evidence="3" id="KW-1185">Reference proteome</keyword>
<feature type="region of interest" description="Disordered" evidence="1">
    <location>
        <begin position="95"/>
        <end position="123"/>
    </location>
</feature>
<feature type="region of interest" description="Disordered" evidence="1">
    <location>
        <begin position="153"/>
        <end position="200"/>
    </location>
</feature>
<comment type="caution">
    <text evidence="2">The sequence shown here is derived from an EMBL/GenBank/DDBJ whole genome shotgun (WGS) entry which is preliminary data.</text>
</comment>
<organism evidence="2 3">
    <name type="scientific">Littorina saxatilis</name>
    <dbReference type="NCBI Taxonomy" id="31220"/>
    <lineage>
        <taxon>Eukaryota</taxon>
        <taxon>Metazoa</taxon>
        <taxon>Spiralia</taxon>
        <taxon>Lophotrochozoa</taxon>
        <taxon>Mollusca</taxon>
        <taxon>Gastropoda</taxon>
        <taxon>Caenogastropoda</taxon>
        <taxon>Littorinimorpha</taxon>
        <taxon>Littorinoidea</taxon>
        <taxon>Littorinidae</taxon>
        <taxon>Littorina</taxon>
    </lineage>
</organism>
<dbReference type="InterPro" id="IPR038794">
    <property type="entry name" value="LIAT1"/>
</dbReference>
<name>A0AAN9AKX3_9CAEN</name>